<proteinExistence type="inferred from homology"/>
<evidence type="ECO:0000313" key="11">
    <source>
        <dbReference type="EMBL" id="KAK1762929.1"/>
    </source>
</evidence>
<dbReference type="PROSITE" id="PS51322">
    <property type="entry name" value="UEV"/>
    <property type="match status" value="1"/>
</dbReference>
<accession>A0AAJ0FI55</accession>
<dbReference type="GO" id="GO:0043162">
    <property type="term" value="P:ubiquitin-dependent protein catabolic process via the multivesicular body sorting pathway"/>
    <property type="evidence" value="ECO:0007669"/>
    <property type="project" value="UniProtKB-ARBA"/>
</dbReference>
<evidence type="ECO:0000256" key="6">
    <source>
        <dbReference type="ARBA" id="ARBA00023054"/>
    </source>
</evidence>
<dbReference type="InterPro" id="IPR008883">
    <property type="entry name" value="UEV_N"/>
</dbReference>
<evidence type="ECO:0000313" key="12">
    <source>
        <dbReference type="Proteomes" id="UP001244011"/>
    </source>
</evidence>
<dbReference type="GO" id="GO:0006886">
    <property type="term" value="P:intracellular protein transport"/>
    <property type="evidence" value="ECO:0007669"/>
    <property type="project" value="UniProtKB-ARBA"/>
</dbReference>
<evidence type="ECO:0000256" key="8">
    <source>
        <dbReference type="SAM" id="MobiDB-lite"/>
    </source>
</evidence>
<dbReference type="CDD" id="cd11685">
    <property type="entry name" value="UEV_TSG101-like"/>
    <property type="match status" value="1"/>
</dbReference>
<feature type="compositionally biased region" description="Pro residues" evidence="8">
    <location>
        <begin position="154"/>
        <end position="176"/>
    </location>
</feature>
<feature type="compositionally biased region" description="Pro residues" evidence="8">
    <location>
        <begin position="326"/>
        <end position="354"/>
    </location>
</feature>
<gene>
    <name evidence="11" type="ORF">QBC33DRAFT_254024</name>
</gene>
<feature type="domain" description="SB" evidence="9">
    <location>
        <begin position="474"/>
        <end position="540"/>
    </location>
</feature>
<evidence type="ECO:0000259" key="10">
    <source>
        <dbReference type="PROSITE" id="PS51322"/>
    </source>
</evidence>
<comment type="caution">
    <text evidence="11">The sequence shown here is derived from an EMBL/GenBank/DDBJ whole genome shotgun (WGS) entry which is preliminary data.</text>
</comment>
<dbReference type="Proteomes" id="UP001244011">
    <property type="component" value="Unassembled WGS sequence"/>
</dbReference>
<evidence type="ECO:0000256" key="2">
    <source>
        <dbReference type="ARBA" id="ARBA00009594"/>
    </source>
</evidence>
<feature type="region of interest" description="Disordered" evidence="8">
    <location>
        <begin position="147"/>
        <end position="380"/>
    </location>
</feature>
<dbReference type="InterPro" id="IPR037202">
    <property type="entry name" value="ESCRT_assembly_dom"/>
</dbReference>
<feature type="compositionally biased region" description="Pro residues" evidence="8">
    <location>
        <begin position="192"/>
        <end position="201"/>
    </location>
</feature>
<dbReference type="SUPFAM" id="SSF54495">
    <property type="entry name" value="UBC-like"/>
    <property type="match status" value="1"/>
</dbReference>
<dbReference type="EMBL" id="MU839032">
    <property type="protein sequence ID" value="KAK1762929.1"/>
    <property type="molecule type" value="Genomic_DNA"/>
</dbReference>
<dbReference type="RefSeq" id="XP_060279142.1">
    <property type="nucleotide sequence ID" value="XM_060423032.1"/>
</dbReference>
<keyword evidence="3 7" id="KW-0813">Transport</keyword>
<evidence type="ECO:0000256" key="3">
    <source>
        <dbReference type="ARBA" id="ARBA00022448"/>
    </source>
</evidence>
<dbReference type="InterPro" id="IPR017916">
    <property type="entry name" value="SB_dom"/>
</dbReference>
<evidence type="ECO:0000256" key="4">
    <source>
        <dbReference type="ARBA" id="ARBA00022753"/>
    </source>
</evidence>
<dbReference type="GO" id="GO:0000813">
    <property type="term" value="C:ESCRT I complex"/>
    <property type="evidence" value="ECO:0007669"/>
    <property type="project" value="TreeGrafter"/>
</dbReference>
<dbReference type="Pfam" id="PF05743">
    <property type="entry name" value="UEV"/>
    <property type="match status" value="1"/>
</dbReference>
<feature type="compositionally biased region" description="Pro residues" evidence="8">
    <location>
        <begin position="219"/>
        <end position="230"/>
    </location>
</feature>
<reference evidence="11" key="1">
    <citation type="submission" date="2023-06" db="EMBL/GenBank/DDBJ databases">
        <title>Genome-scale phylogeny and comparative genomics of the fungal order Sordariales.</title>
        <authorList>
            <consortium name="Lawrence Berkeley National Laboratory"/>
            <person name="Hensen N."/>
            <person name="Bonometti L."/>
            <person name="Westerberg I."/>
            <person name="Brannstrom I.O."/>
            <person name="Guillou S."/>
            <person name="Cros-Aarteil S."/>
            <person name="Calhoun S."/>
            <person name="Haridas S."/>
            <person name="Kuo A."/>
            <person name="Mondo S."/>
            <person name="Pangilinan J."/>
            <person name="Riley R."/>
            <person name="Labutti K."/>
            <person name="Andreopoulos B."/>
            <person name="Lipzen A."/>
            <person name="Chen C."/>
            <person name="Yanf M."/>
            <person name="Daum C."/>
            <person name="Ng V."/>
            <person name="Clum A."/>
            <person name="Steindorff A."/>
            <person name="Ohm R."/>
            <person name="Martin F."/>
            <person name="Silar P."/>
            <person name="Natvig D."/>
            <person name="Lalanne C."/>
            <person name="Gautier V."/>
            <person name="Ament-Velasquez S.L."/>
            <person name="Kruys A."/>
            <person name="Hutchinson M.I."/>
            <person name="Powell A.J."/>
            <person name="Barry K."/>
            <person name="Miller A.N."/>
            <person name="Grigoriev I.V."/>
            <person name="Debuchy R."/>
            <person name="Gladieux P."/>
            <person name="Thoren M.H."/>
            <person name="Johannesson H."/>
        </authorList>
    </citation>
    <scope>NUCLEOTIDE SEQUENCE</scope>
    <source>
        <strain evidence="11">8032-3</strain>
    </source>
</reference>
<dbReference type="PROSITE" id="PS51312">
    <property type="entry name" value="SB"/>
    <property type="match status" value="1"/>
</dbReference>
<keyword evidence="6" id="KW-0175">Coiled coil</keyword>
<dbReference type="Pfam" id="PF09454">
    <property type="entry name" value="Vps23_core"/>
    <property type="match status" value="1"/>
</dbReference>
<evidence type="ECO:0000259" key="9">
    <source>
        <dbReference type="PROSITE" id="PS51312"/>
    </source>
</evidence>
<dbReference type="SUPFAM" id="SSF140111">
    <property type="entry name" value="Endosomal sorting complex assembly domain"/>
    <property type="match status" value="1"/>
</dbReference>
<keyword evidence="5 7" id="KW-0653">Protein transport</keyword>
<keyword evidence="12" id="KW-1185">Reference proteome</keyword>
<organism evidence="11 12">
    <name type="scientific">Phialemonium atrogriseum</name>
    <dbReference type="NCBI Taxonomy" id="1093897"/>
    <lineage>
        <taxon>Eukaryota</taxon>
        <taxon>Fungi</taxon>
        <taxon>Dikarya</taxon>
        <taxon>Ascomycota</taxon>
        <taxon>Pezizomycotina</taxon>
        <taxon>Sordariomycetes</taxon>
        <taxon>Sordariomycetidae</taxon>
        <taxon>Cephalothecales</taxon>
        <taxon>Cephalothecaceae</taxon>
        <taxon>Phialemonium</taxon>
    </lineage>
</organism>
<comment type="subcellular location">
    <subcellularLocation>
        <location evidence="1">Endosome</location>
    </subcellularLocation>
</comment>
<dbReference type="Gene3D" id="6.10.140.820">
    <property type="match status" value="1"/>
</dbReference>
<dbReference type="AlphaFoldDB" id="A0AAJ0FI55"/>
<keyword evidence="4" id="KW-0967">Endosome</keyword>
<dbReference type="PANTHER" id="PTHR23306">
    <property type="entry name" value="TUMOR SUSCEPTIBILITY GENE 101 PROTEIN-RELATED"/>
    <property type="match status" value="1"/>
</dbReference>
<evidence type="ECO:0000256" key="5">
    <source>
        <dbReference type="ARBA" id="ARBA00022927"/>
    </source>
</evidence>
<comment type="similarity">
    <text evidence="2">Belongs to the ubiquitin-conjugating enzyme family. UEV subfamily.</text>
</comment>
<protein>
    <submittedName>
        <fullName evidence="11">ESCRT-I component</fullName>
    </submittedName>
</protein>
<evidence type="ECO:0000256" key="7">
    <source>
        <dbReference type="PROSITE-ProRule" id="PRU00644"/>
    </source>
</evidence>
<feature type="compositionally biased region" description="Low complexity" evidence="8">
    <location>
        <begin position="273"/>
        <end position="282"/>
    </location>
</feature>
<sequence length="540" mass="58743">MVVQQHILNWLYSVLTSEYHDVNRTYNDVAQALSQYPSLSPRTDVHTFPNGTSALLLHLSGTIPVLFRGTTYRFPISLWVPHSYPREAPLVYVTPTENMVVRPGQHVDPQGQVYHPYLAGWPTYWDKSSILDFLAILRDIFAKEPPVISRQQPRPSPPQELIATPPPVPPLPPDLAPRPTSTSSFPRANEFPQPPPPPPKPGVQTQQHVPPQVQSQGPGGPPLPPLPPQMARPASQYSAPPHQHPPQLQHHQQQSPSQSRYESAPPLPPQPQAPATAFPAGQHPSPPAGPQYQARPYSVHQQGLVQVPFSPDDPRAPTTFTQPQPYGGPPPNWQPQPPPPTQAQPKPKPPPPPDLMDEPLTLAIPSSSVPAPPIPPNPEKDALLHQLASTLHSVRQRSRAQNEASLQGLQAQRKAMLAALSALQSDLSAVSGLSSLLASNTTILQSSLRQADSVVEGSARQAAPELDELLVAPTVVANQLYDLVAEERALGDAIFVLGRAVERGRVAPATFARTTRSLAREWYLKKALARKIARGMGLAA</sequence>
<evidence type="ECO:0000256" key="1">
    <source>
        <dbReference type="ARBA" id="ARBA00004177"/>
    </source>
</evidence>
<feature type="domain" description="UEV" evidence="10">
    <location>
        <begin position="6"/>
        <end position="151"/>
    </location>
</feature>
<dbReference type="Gene3D" id="3.10.110.10">
    <property type="entry name" value="Ubiquitin Conjugating Enzyme"/>
    <property type="match status" value="1"/>
</dbReference>
<dbReference type="InterPro" id="IPR052070">
    <property type="entry name" value="ESCRT-I_UEV_domain"/>
</dbReference>
<feature type="compositionally biased region" description="Low complexity" evidence="8">
    <location>
        <begin position="202"/>
        <end position="216"/>
    </location>
</feature>
<dbReference type="GO" id="GO:0043130">
    <property type="term" value="F:ubiquitin binding"/>
    <property type="evidence" value="ECO:0007669"/>
    <property type="project" value="TreeGrafter"/>
</dbReference>
<name>A0AAJ0FI55_9PEZI</name>
<feature type="compositionally biased region" description="Low complexity" evidence="8">
    <location>
        <begin position="245"/>
        <end position="259"/>
    </location>
</feature>
<dbReference type="GeneID" id="85306219"/>
<dbReference type="InterPro" id="IPR016135">
    <property type="entry name" value="UBQ-conjugating_enzyme/RWD"/>
</dbReference>
<dbReference type="GO" id="GO:0072666">
    <property type="term" value="P:establishment of protein localization to vacuole"/>
    <property type="evidence" value="ECO:0007669"/>
    <property type="project" value="UniProtKB-ARBA"/>
</dbReference>
<dbReference type="PANTHER" id="PTHR23306:SF3">
    <property type="entry name" value="TUMOR SUPPRESSOR PROTEIN 101"/>
    <property type="match status" value="1"/>
</dbReference>